<dbReference type="PANTHER" id="PTHR30189:SF1">
    <property type="entry name" value="LPS-ASSEMBLY PROTEIN LPTD"/>
    <property type="match status" value="1"/>
</dbReference>
<dbReference type="HAMAP" id="MF_01411">
    <property type="entry name" value="LPS_assembly_LptD"/>
    <property type="match status" value="1"/>
</dbReference>
<keyword evidence="2" id="KW-0472">Membrane</keyword>
<name>A0ABW8K206_9GAMM</name>
<dbReference type="Pfam" id="PF04453">
    <property type="entry name" value="LptD"/>
    <property type="match status" value="1"/>
</dbReference>
<organism evidence="5 6">
    <name type="scientific">Dyella koreensis</name>
    <dbReference type="NCBI Taxonomy" id="311235"/>
    <lineage>
        <taxon>Bacteria</taxon>
        <taxon>Pseudomonadati</taxon>
        <taxon>Pseudomonadota</taxon>
        <taxon>Gammaproteobacteria</taxon>
        <taxon>Lysobacterales</taxon>
        <taxon>Rhodanobacteraceae</taxon>
        <taxon>Dyella</taxon>
    </lineage>
</organism>
<comment type="subcellular location">
    <subcellularLocation>
        <location evidence="2">Cell outer membrane</location>
    </subcellularLocation>
</comment>
<feature type="signal peptide" evidence="2">
    <location>
        <begin position="1"/>
        <end position="31"/>
    </location>
</feature>
<sequence precursor="true">MTPKPTLRHLPPRRLLAVAAALALIGGQAEAQSTSPEEDTKPAANATPTCPLGSFRCAPRPDNFTMCRPNAMLEFYDPTMSKDSSLRDTANTEVYAEQVDSSDQTVYHLQGRVKLERADQRMQSDTADYNSDTTDYDARGNVRYQEAGQLMSADHMRGNTDASTGIADDVRYQMLESRGNGVAKQGQMLDAQRTHYKLVTYSTCDVGHHLWEVRSKDLRIDKESGVGTAHGATMRFANVPFLYLPYFTFPVDNRRKSGFLYPSFGTSGRSGFWVSAPYYLNLAPNYDATLDPRIYAERGAMLAGEFRYLNLIPGTSGQLNIEYLPNDQGKSDPDSVENTKGDNRYLVKFIDNSHLYGPWSFNTNINRASDRNYLRDFGNDLYTAAIGTLSSSAYVNGGGKWWNASFGGDVYQNVDPFLPDSSVQYKRLPRATLNLNIPLLKWLEFGANTEAVAFRKTDVVEGNRLDLYPYLMADFRGASWFVRPKVAYRYTAYELNSGYERYGYYGFLNPTTPNNPGIPTPFTQSSPSRSLPIVSLDSGLIFDRNTSLFGNSYTQTLEPRLYYLYVPYRNQSNLPLFDTNLMSFDYWQLFSPNQYSGADRQMNANNLTAAITTRLLDDNGVERVSASVGQIRYFSQQRVQLPGSNNTTAAPTDWSSSDYVAQLSVQLNDQWRVNSQYQWNPHSRMQGGTDITGKPYFTGRSTDLAAVELQRRIGTDGILNFSYRYRRGLLEQYDASMVYPISDRWRILGRWTYSVLQKTTLEALAGIEYDSCCVAVRLVGRHYVRNYNFTTNRADTNNAIMFELQFKGLGAFNGQTEGFLRRGILGYQ</sequence>
<dbReference type="EMBL" id="JADIKD010000008">
    <property type="protein sequence ID" value="MFK2916935.1"/>
    <property type="molecule type" value="Genomic_DNA"/>
</dbReference>
<comment type="function">
    <text evidence="2">Together with LptE, is involved in the assembly of lipopolysaccharide (LPS) at the surface of the outer membrane.</text>
</comment>
<evidence type="ECO:0000256" key="3">
    <source>
        <dbReference type="SAM" id="MobiDB-lite"/>
    </source>
</evidence>
<evidence type="ECO:0000256" key="1">
    <source>
        <dbReference type="ARBA" id="ARBA00023237"/>
    </source>
</evidence>
<comment type="caution">
    <text evidence="5">The sequence shown here is derived from an EMBL/GenBank/DDBJ whole genome shotgun (WGS) entry which is preliminary data.</text>
</comment>
<keyword evidence="1 2" id="KW-0998">Cell outer membrane</keyword>
<comment type="subunit">
    <text evidence="2">Component of the lipopolysaccharide transport and assembly complex. Interacts with LptE and LptA.</text>
</comment>
<feature type="domain" description="LptD C-terminal" evidence="4">
    <location>
        <begin position="343"/>
        <end position="745"/>
    </location>
</feature>
<evidence type="ECO:0000259" key="4">
    <source>
        <dbReference type="Pfam" id="PF04453"/>
    </source>
</evidence>
<protein>
    <recommendedName>
        <fullName evidence="2">LPS-assembly protein LptD</fullName>
    </recommendedName>
</protein>
<accession>A0ABW8K206</accession>
<keyword evidence="6" id="KW-1185">Reference proteome</keyword>
<comment type="caution">
    <text evidence="2">Lacks conserved residue(s) required for the propagation of feature annotation.</text>
</comment>
<dbReference type="InterPro" id="IPR050218">
    <property type="entry name" value="LptD"/>
</dbReference>
<dbReference type="PANTHER" id="PTHR30189">
    <property type="entry name" value="LPS-ASSEMBLY PROTEIN"/>
    <property type="match status" value="1"/>
</dbReference>
<gene>
    <name evidence="2 5" type="primary">lptD</name>
    <name evidence="5" type="ORF">ISS97_06655</name>
</gene>
<keyword evidence="2" id="KW-0732">Signal</keyword>
<dbReference type="Proteomes" id="UP001620408">
    <property type="component" value="Unassembled WGS sequence"/>
</dbReference>
<dbReference type="RefSeq" id="WP_379987041.1">
    <property type="nucleotide sequence ID" value="NZ_JADIKD010000008.1"/>
</dbReference>
<dbReference type="InterPro" id="IPR020889">
    <property type="entry name" value="LipoPS_assembly_LptD"/>
</dbReference>
<dbReference type="InterPro" id="IPR007543">
    <property type="entry name" value="LptD_C"/>
</dbReference>
<comment type="similarity">
    <text evidence="2">Belongs to the LptD family.</text>
</comment>
<feature type="region of interest" description="Disordered" evidence="3">
    <location>
        <begin position="29"/>
        <end position="52"/>
    </location>
</feature>
<proteinExistence type="inferred from homology"/>
<evidence type="ECO:0000256" key="2">
    <source>
        <dbReference type="HAMAP-Rule" id="MF_01411"/>
    </source>
</evidence>
<reference evidence="5 6" key="1">
    <citation type="submission" date="2020-10" db="EMBL/GenBank/DDBJ databases">
        <title>Phylogeny of dyella-like bacteria.</title>
        <authorList>
            <person name="Fu J."/>
        </authorList>
    </citation>
    <scope>NUCLEOTIDE SEQUENCE [LARGE SCALE GENOMIC DNA]</scope>
    <source>
        <strain evidence="5 6">BB4</strain>
    </source>
</reference>
<evidence type="ECO:0000313" key="6">
    <source>
        <dbReference type="Proteomes" id="UP001620408"/>
    </source>
</evidence>
<feature type="chain" id="PRO_5044900218" description="LPS-assembly protein LptD" evidence="2">
    <location>
        <begin position="32"/>
        <end position="828"/>
    </location>
</feature>
<evidence type="ECO:0000313" key="5">
    <source>
        <dbReference type="EMBL" id="MFK2916935.1"/>
    </source>
</evidence>